<evidence type="ECO:0000313" key="3">
    <source>
        <dbReference type="Proteomes" id="UP000610558"/>
    </source>
</evidence>
<accession>A0A927C473</accession>
<dbReference type="InterPro" id="IPR016152">
    <property type="entry name" value="PTrfase/Anion_transptr"/>
</dbReference>
<dbReference type="GO" id="GO:0030295">
    <property type="term" value="F:protein kinase activator activity"/>
    <property type="evidence" value="ECO:0007669"/>
    <property type="project" value="TreeGrafter"/>
</dbReference>
<organism evidence="2 3">
    <name type="scientific">Spongiibacter pelagi</name>
    <dbReference type="NCBI Taxonomy" id="2760804"/>
    <lineage>
        <taxon>Bacteria</taxon>
        <taxon>Pseudomonadati</taxon>
        <taxon>Pseudomonadota</taxon>
        <taxon>Gammaproteobacteria</taxon>
        <taxon>Cellvibrionales</taxon>
        <taxon>Spongiibacteraceae</taxon>
        <taxon>Spongiibacter</taxon>
    </lineage>
</organism>
<dbReference type="CDD" id="cd00211">
    <property type="entry name" value="PTS_IIA_fru"/>
    <property type="match status" value="1"/>
</dbReference>
<dbReference type="RefSeq" id="WP_190765827.1">
    <property type="nucleotide sequence ID" value="NZ_JACXLD010000007.1"/>
</dbReference>
<dbReference type="InterPro" id="IPR002178">
    <property type="entry name" value="PTS_EIIA_type-2_dom"/>
</dbReference>
<keyword evidence="3" id="KW-1185">Reference proteome</keyword>
<evidence type="ECO:0000313" key="2">
    <source>
        <dbReference type="EMBL" id="MBD2859702.1"/>
    </source>
</evidence>
<comment type="caution">
    <text evidence="2">The sequence shown here is derived from an EMBL/GenBank/DDBJ whole genome shotgun (WGS) entry which is preliminary data.</text>
</comment>
<dbReference type="SUPFAM" id="SSF55804">
    <property type="entry name" value="Phoshotransferase/anion transport protein"/>
    <property type="match status" value="1"/>
</dbReference>
<dbReference type="PANTHER" id="PTHR47738">
    <property type="entry name" value="PTS SYSTEM FRUCTOSE-LIKE EIIA COMPONENT-RELATED"/>
    <property type="match status" value="1"/>
</dbReference>
<dbReference type="InterPro" id="IPR051541">
    <property type="entry name" value="PTS_SugarTrans_NitroReg"/>
</dbReference>
<sequence length="151" mass="16415">MNFTSILSPLRTQQGAAVSSKKRLLELVAEITSSADSRFNSDELFNQLLARERLGSTGLGKGVAIPHCRSSQCDSITGVLISLEKGIDFEAIDDQVVDLVFALIVPEQAHGEHLKVLAALAEAFENASFRNELRKAEDDQGLYEVAIKGLE</sequence>
<dbReference type="Gene3D" id="3.40.930.10">
    <property type="entry name" value="Mannitol-specific EII, Chain A"/>
    <property type="match status" value="1"/>
</dbReference>
<dbReference type="Proteomes" id="UP000610558">
    <property type="component" value="Unassembled WGS sequence"/>
</dbReference>
<dbReference type="Pfam" id="PF00359">
    <property type="entry name" value="PTS_EIIA_2"/>
    <property type="match status" value="1"/>
</dbReference>
<dbReference type="PANTHER" id="PTHR47738:SF1">
    <property type="entry name" value="NITROGEN REGULATORY PROTEIN"/>
    <property type="match status" value="1"/>
</dbReference>
<dbReference type="PROSITE" id="PS51094">
    <property type="entry name" value="PTS_EIIA_TYPE_2"/>
    <property type="match status" value="1"/>
</dbReference>
<gene>
    <name evidence="2" type="ORF">IB286_11880</name>
</gene>
<reference evidence="2" key="1">
    <citation type="submission" date="2020-09" db="EMBL/GenBank/DDBJ databases">
        <authorList>
            <person name="Yoon J.-W."/>
        </authorList>
    </citation>
    <scope>NUCLEOTIDE SEQUENCE</scope>
    <source>
        <strain evidence="2">KMU-158</strain>
    </source>
</reference>
<feature type="domain" description="PTS EIIA type-2" evidence="1">
    <location>
        <begin position="5"/>
        <end position="149"/>
    </location>
</feature>
<name>A0A927C473_9GAMM</name>
<evidence type="ECO:0000259" key="1">
    <source>
        <dbReference type="PROSITE" id="PS51094"/>
    </source>
</evidence>
<proteinExistence type="predicted"/>
<dbReference type="EMBL" id="JACXLD010000007">
    <property type="protein sequence ID" value="MBD2859702.1"/>
    <property type="molecule type" value="Genomic_DNA"/>
</dbReference>
<keyword evidence="2" id="KW-0813">Transport</keyword>
<dbReference type="AlphaFoldDB" id="A0A927C473"/>
<protein>
    <submittedName>
        <fullName evidence="2">PTS sugar transporter subunit IIA</fullName>
    </submittedName>
</protein>
<keyword evidence="2" id="KW-0762">Sugar transport</keyword>